<protein>
    <recommendedName>
        <fullName evidence="5">C2H2-type domain-containing protein</fullName>
    </recommendedName>
</protein>
<name>A0A2J6TCU0_9HELO</name>
<keyword evidence="1" id="KW-0175">Coiled coil</keyword>
<dbReference type="EMBL" id="KZ613787">
    <property type="protein sequence ID" value="PMD60836.1"/>
    <property type="molecule type" value="Genomic_DNA"/>
</dbReference>
<dbReference type="OrthoDB" id="10363151at2759"/>
<dbReference type="GeneID" id="36594830"/>
<feature type="region of interest" description="Disordered" evidence="2">
    <location>
        <begin position="319"/>
        <end position="363"/>
    </location>
</feature>
<dbReference type="AlphaFoldDB" id="A0A2J6TCU0"/>
<keyword evidence="4" id="KW-1185">Reference proteome</keyword>
<evidence type="ECO:0000256" key="1">
    <source>
        <dbReference type="SAM" id="Coils"/>
    </source>
</evidence>
<reference evidence="3 4" key="1">
    <citation type="submission" date="2016-04" db="EMBL/GenBank/DDBJ databases">
        <title>A degradative enzymes factory behind the ericoid mycorrhizal symbiosis.</title>
        <authorList>
            <consortium name="DOE Joint Genome Institute"/>
            <person name="Martino E."/>
            <person name="Morin E."/>
            <person name="Grelet G."/>
            <person name="Kuo A."/>
            <person name="Kohler A."/>
            <person name="Daghino S."/>
            <person name="Barry K."/>
            <person name="Choi C."/>
            <person name="Cichocki N."/>
            <person name="Clum A."/>
            <person name="Copeland A."/>
            <person name="Hainaut M."/>
            <person name="Haridas S."/>
            <person name="Labutti K."/>
            <person name="Lindquist E."/>
            <person name="Lipzen A."/>
            <person name="Khouja H.-R."/>
            <person name="Murat C."/>
            <person name="Ohm R."/>
            <person name="Olson A."/>
            <person name="Spatafora J."/>
            <person name="Veneault-Fourrey C."/>
            <person name="Henrissat B."/>
            <person name="Grigoriev I."/>
            <person name="Martin F."/>
            <person name="Perotto S."/>
        </authorList>
    </citation>
    <scope>NUCLEOTIDE SEQUENCE [LARGE SCALE GENOMIC DNA]</scope>
    <source>
        <strain evidence="3 4">E</strain>
    </source>
</reference>
<proteinExistence type="predicted"/>
<evidence type="ECO:0000313" key="3">
    <source>
        <dbReference type="EMBL" id="PMD60836.1"/>
    </source>
</evidence>
<evidence type="ECO:0000256" key="2">
    <source>
        <dbReference type="SAM" id="MobiDB-lite"/>
    </source>
</evidence>
<dbReference type="InParanoid" id="A0A2J6TCU0"/>
<evidence type="ECO:0008006" key="5">
    <source>
        <dbReference type="Google" id="ProtNLM"/>
    </source>
</evidence>
<organism evidence="3 4">
    <name type="scientific">Hyaloscypha bicolor E</name>
    <dbReference type="NCBI Taxonomy" id="1095630"/>
    <lineage>
        <taxon>Eukaryota</taxon>
        <taxon>Fungi</taxon>
        <taxon>Dikarya</taxon>
        <taxon>Ascomycota</taxon>
        <taxon>Pezizomycotina</taxon>
        <taxon>Leotiomycetes</taxon>
        <taxon>Helotiales</taxon>
        <taxon>Hyaloscyphaceae</taxon>
        <taxon>Hyaloscypha</taxon>
        <taxon>Hyaloscypha bicolor</taxon>
    </lineage>
</organism>
<accession>A0A2J6TCU0</accession>
<feature type="compositionally biased region" description="Basic residues" evidence="2">
    <location>
        <begin position="104"/>
        <end position="114"/>
    </location>
</feature>
<evidence type="ECO:0000313" key="4">
    <source>
        <dbReference type="Proteomes" id="UP000235371"/>
    </source>
</evidence>
<feature type="compositionally biased region" description="Acidic residues" evidence="2">
    <location>
        <begin position="319"/>
        <end position="329"/>
    </location>
</feature>
<gene>
    <name evidence="3" type="ORF">K444DRAFT_662839</name>
</gene>
<dbReference type="Proteomes" id="UP000235371">
    <property type="component" value="Unassembled WGS sequence"/>
</dbReference>
<dbReference type="RefSeq" id="XP_024737740.1">
    <property type="nucleotide sequence ID" value="XM_024886753.1"/>
</dbReference>
<feature type="coiled-coil region" evidence="1">
    <location>
        <begin position="179"/>
        <end position="206"/>
    </location>
</feature>
<sequence>MTSLETLIQGASIPELKEALRQFEARCPRSNELSHMLLGLLESEEKNSKDGLKGVVEGVCESFEECGEIVRELLGDEDEFPGRNCILNFSSGEEGDSENEATRRKSKQKGKRKRDLLSSPPKRKEMKKIKNTHQNEKTALLPPKIPSWWPNLPMVQIKNRTSSSSSAAPPKRKRIIGEIFEADRQRRELEAQQEAERRRHEREIQARCAQCKAFFLTDDNWHDSCVFHSGTMRRYHPAESGYDSRWFCCGREGNNDGCMEARHIDDRIPGEMERIKAIRKSAWEEARVVVYRSCEDCYKDIVVEYDTEHSDVENMVTDEDDSVAEDEVPFPDKSSGTLETNGPAHDENGPAGNGDDIASEVDNSASYDEDLILGEDQPVLKEGILARRSVVSLLSPRT</sequence>
<feature type="region of interest" description="Disordered" evidence="2">
    <location>
        <begin position="85"/>
        <end position="144"/>
    </location>
</feature>